<organism evidence="5 6">
    <name type="scientific">Comamonas koreensis</name>
    <dbReference type="NCBI Taxonomy" id="160825"/>
    <lineage>
        <taxon>Bacteria</taxon>
        <taxon>Pseudomonadati</taxon>
        <taxon>Pseudomonadota</taxon>
        <taxon>Betaproteobacteria</taxon>
        <taxon>Burkholderiales</taxon>
        <taxon>Comamonadaceae</taxon>
        <taxon>Comamonas</taxon>
    </lineage>
</organism>
<keyword evidence="3" id="KW-0732">Signal</keyword>
<sequence>MLNPYRPAALLAHMRGRVAVALVCGYLPALACAQSTAYDIFVNHDAFVAQTGVVTENGSVDGPAGADFVYRAKVKLNGGRGEVANVTLEQLLPAGAIFEGIVAPTGVRCTGQLPKVGETIKANAPLSCLIAKVTASDFVEVDFRVKLPSAGTAWTAKASATGLNNKDPEATNHSEIARTITAYERADLAVQILSPAAGGSFTQGDKVDYQVQVRNSNSPYAFVLKEGEKAVVRFPQPEGTEFQGGPIGNGWVCKQGEDTSAGQPVPMWSCSYTVAAGQSVARNQTLPTLSIPVLLKTGDGDVSSVVSVSGETATGQLFLDADPDNNVDDVRIQVQPNLNLDMALTKQVSPTVVDKKADQAVPVTYTLVAKRVAGELVPKDVVVTDTLPAGISFVSASGTGWTCNHNAQVIRCEFSGTFTQSLPPILVKATVDVASVEAETVLNNQAAVSASNEPAANVTDNNKAQASVLVSNKVNLVITKSTSASVIASGQPYQYSIKIKNNGPLDVLKDQTVTVTDQLDGQLQFIGVPANSPWACSPKSSLPTELGKLLTCTLGSGIAAGKTSELLLNVVAHIDSANGKFASIANSASLTGVAGREGAAFNQIVNSNKVNISENKADLAISKSPAVTGAAVSGAEVVYTLRVKNDVPANAQGEDLQLAKTVTVTDTVGNLLTDYSAGVLGVKAYANKRYLTAEVQMPGGNGAESDACSISGNNNQKSATVRCNFRNLPADPTAEYVVTIKARQYVDPQNDGTQTNSIVNVAAVSSTDTAEFNPSNNRAEATVKLEALTDLTVTQQAAPEKAAAAQAITYTLTAKNSGPSQASAVSITDTLPLGTLWVGSAPAISGGSCTLGGGAAFEAGLQITEANRTLTCTWSAPVGENAQKTVTYQLRSVALDYPAVLNSAVVVASVTPETDKTNNSARETVPLDQPQVDVLVNMRHTNDGIPLDTGNTQYTITVTNSGASQSYATGVQMVDVFPAAGSTADFRFVSLDSVALAKADARIGVKNCTAPAPGAIEGRLVCDFPWLAPNESVAIKFTMAPDALRDGRAVGTINHSATVKADVEVLDGIDVSKNNQTADRTSTYDPAQLSPDELDKLRYVDLSLTKTSATTGAVDVGDLISYILTVKNEEDPAANPRNDLVNGQAVVIDVLPEGLALEGAAPAGCGYDPATRALRCEITSLNAGETRDFRFSAKLLSRADGQTSIVNTATLTSPGDTDETNNDSRNETPLALVDLALTKTVDKAQAAPGDALTYSLTVVNNGPAASREASVTDVLPQGLVFVQASPACRFDEGSRTLSCALEPLAVGASVALTVETTVDAALQGPASLVNTAVVELPGDSDPGNNHSSATTTVPGKDSGGEDRPGEPTPVPDPEPDPEPQPEHVPVAVPTLAPASVLLLALVMAGLAALRLGRRKNY</sequence>
<gene>
    <name evidence="5" type="ORF">LPW39_02095</name>
</gene>
<keyword evidence="2" id="KW-0812">Transmembrane</keyword>
<dbReference type="InterPro" id="IPR013783">
    <property type="entry name" value="Ig-like_fold"/>
</dbReference>
<evidence type="ECO:0000256" key="1">
    <source>
        <dbReference type="SAM" id="MobiDB-lite"/>
    </source>
</evidence>
<feature type="region of interest" description="Disordered" evidence="1">
    <location>
        <begin position="1335"/>
        <end position="1385"/>
    </location>
</feature>
<dbReference type="PANTHER" id="PTHR34819">
    <property type="entry name" value="LARGE CYSTEINE-RICH PERIPLASMIC PROTEIN OMCB"/>
    <property type="match status" value="1"/>
</dbReference>
<proteinExistence type="predicted"/>
<protein>
    <submittedName>
        <fullName evidence="5">DUF11 domain-containing protein</fullName>
    </submittedName>
</protein>
<evidence type="ECO:0000313" key="5">
    <source>
        <dbReference type="EMBL" id="MCD2163922.1"/>
    </source>
</evidence>
<comment type="caution">
    <text evidence="5">The sequence shown here is derived from an EMBL/GenBank/DDBJ whole genome shotgun (WGS) entry which is preliminary data.</text>
</comment>
<feature type="domain" description="DUF11" evidence="4">
    <location>
        <begin position="1101"/>
        <end position="1225"/>
    </location>
</feature>
<feature type="transmembrane region" description="Helical" evidence="2">
    <location>
        <begin position="1391"/>
        <end position="1411"/>
    </location>
</feature>
<feature type="domain" description="DUF11" evidence="4">
    <location>
        <begin position="1234"/>
        <end position="1350"/>
    </location>
</feature>
<keyword evidence="2" id="KW-1133">Transmembrane helix</keyword>
<accession>A0AAW4XRE9</accession>
<keyword evidence="6" id="KW-1185">Reference proteome</keyword>
<feature type="domain" description="DUF11" evidence="4">
    <location>
        <begin position="341"/>
        <end position="468"/>
    </location>
</feature>
<feature type="chain" id="PRO_5043946945" evidence="3">
    <location>
        <begin position="34"/>
        <end position="1417"/>
    </location>
</feature>
<dbReference type="Gene3D" id="2.60.40.10">
    <property type="entry name" value="Immunoglobulins"/>
    <property type="match status" value="2"/>
</dbReference>
<dbReference type="Pfam" id="PF01345">
    <property type="entry name" value="DUF11"/>
    <property type="match status" value="5"/>
</dbReference>
<dbReference type="NCBIfam" id="TIGR01451">
    <property type="entry name" value="B_ant_repeat"/>
    <property type="match status" value="3"/>
</dbReference>
<dbReference type="InterPro" id="IPR051172">
    <property type="entry name" value="Chlamydia_OmcB"/>
</dbReference>
<dbReference type="PANTHER" id="PTHR34819:SF3">
    <property type="entry name" value="CELL SURFACE PROTEIN"/>
    <property type="match status" value="1"/>
</dbReference>
<evidence type="ECO:0000256" key="2">
    <source>
        <dbReference type="SAM" id="Phobius"/>
    </source>
</evidence>
<dbReference type="InterPro" id="IPR047589">
    <property type="entry name" value="DUF11_rpt"/>
</dbReference>
<feature type="domain" description="DUF11" evidence="4">
    <location>
        <begin position="790"/>
        <end position="925"/>
    </location>
</feature>
<evidence type="ECO:0000256" key="3">
    <source>
        <dbReference type="SAM" id="SignalP"/>
    </source>
</evidence>
<evidence type="ECO:0000313" key="6">
    <source>
        <dbReference type="Proteomes" id="UP001199260"/>
    </source>
</evidence>
<feature type="signal peptide" evidence="3">
    <location>
        <begin position="1"/>
        <end position="33"/>
    </location>
</feature>
<feature type="domain" description="DUF11" evidence="4">
    <location>
        <begin position="476"/>
        <end position="592"/>
    </location>
</feature>
<evidence type="ECO:0000259" key="4">
    <source>
        <dbReference type="Pfam" id="PF01345"/>
    </source>
</evidence>
<name>A0AAW4XRE9_9BURK</name>
<dbReference type="Proteomes" id="UP001199260">
    <property type="component" value="Unassembled WGS sequence"/>
</dbReference>
<keyword evidence="2" id="KW-0472">Membrane</keyword>
<dbReference type="InterPro" id="IPR001434">
    <property type="entry name" value="OmcB-like_DUF11"/>
</dbReference>
<feature type="compositionally biased region" description="Polar residues" evidence="1">
    <location>
        <begin position="1342"/>
        <end position="1353"/>
    </location>
</feature>
<dbReference type="EMBL" id="JAJNCT010000004">
    <property type="protein sequence ID" value="MCD2163922.1"/>
    <property type="molecule type" value="Genomic_DNA"/>
</dbReference>
<dbReference type="RefSeq" id="WP_230770925.1">
    <property type="nucleotide sequence ID" value="NZ_JAJNCT010000004.1"/>
</dbReference>
<reference evidence="5 6" key="1">
    <citation type="submission" date="2021-11" db="EMBL/GenBank/DDBJ databases">
        <title>Genome sequence.</title>
        <authorList>
            <person name="Sun Q."/>
        </authorList>
    </citation>
    <scope>NUCLEOTIDE SEQUENCE [LARGE SCALE GENOMIC DNA]</scope>
    <source>
        <strain evidence="5 6">KCTC 12005</strain>
    </source>
</reference>